<feature type="compositionally biased region" description="Low complexity" evidence="5">
    <location>
        <begin position="192"/>
        <end position="207"/>
    </location>
</feature>
<name>A0A4R2M8Q2_RUBGE</name>
<accession>A0A4R2M8Q2</accession>
<keyword evidence="3 4" id="KW-0574">Periplasm</keyword>
<organism evidence="7 8">
    <name type="scientific">Rubrivivax gelatinosus</name>
    <name type="common">Rhodocyclus gelatinosus</name>
    <name type="synonym">Rhodopseudomonas gelatinosa</name>
    <dbReference type="NCBI Taxonomy" id="28068"/>
    <lineage>
        <taxon>Bacteria</taxon>
        <taxon>Pseudomonadati</taxon>
        <taxon>Pseudomonadota</taxon>
        <taxon>Betaproteobacteria</taxon>
        <taxon>Burkholderiales</taxon>
        <taxon>Sphaerotilaceae</taxon>
        <taxon>Rubrivivax</taxon>
    </lineage>
</organism>
<evidence type="ECO:0000313" key="8">
    <source>
        <dbReference type="Proteomes" id="UP000295106"/>
    </source>
</evidence>
<evidence type="ECO:0000313" key="7">
    <source>
        <dbReference type="EMBL" id="TCP00807.1"/>
    </source>
</evidence>
<feature type="region of interest" description="Disordered" evidence="5">
    <location>
        <begin position="185"/>
        <end position="214"/>
    </location>
</feature>
<dbReference type="Gene3D" id="2.60.450.10">
    <property type="entry name" value="Lipopolysaccharide (LPS) transport protein A like domain"/>
    <property type="match status" value="1"/>
</dbReference>
<dbReference type="GO" id="GO:0017089">
    <property type="term" value="F:glycolipid transfer activity"/>
    <property type="evidence" value="ECO:0007669"/>
    <property type="project" value="TreeGrafter"/>
</dbReference>
<feature type="domain" description="Organic solvent tolerance-like N-terminal" evidence="6">
    <location>
        <begin position="45"/>
        <end position="156"/>
    </location>
</feature>
<dbReference type="GO" id="GO:0030288">
    <property type="term" value="C:outer membrane-bounded periplasmic space"/>
    <property type="evidence" value="ECO:0007669"/>
    <property type="project" value="TreeGrafter"/>
</dbReference>
<feature type="chain" id="PRO_5021052397" description="Lipopolysaccharide export system protein LptA" evidence="4">
    <location>
        <begin position="34"/>
        <end position="214"/>
    </location>
</feature>
<comment type="caution">
    <text evidence="7">The sequence shown here is derived from an EMBL/GenBank/DDBJ whole genome shotgun (WGS) entry which is preliminary data.</text>
</comment>
<dbReference type="InterPro" id="IPR005653">
    <property type="entry name" value="OstA-like_N"/>
</dbReference>
<feature type="signal peptide" evidence="4">
    <location>
        <begin position="1"/>
        <end position="33"/>
    </location>
</feature>
<evidence type="ECO:0000256" key="1">
    <source>
        <dbReference type="ARBA" id="ARBA00022448"/>
    </source>
</evidence>
<comment type="function">
    <text evidence="4">Involved in the assembly of lipopolysaccharide (LPS). Required for the translocation of LPS from the inner membrane to the outer membrane.</text>
</comment>
<comment type="subunit">
    <text evidence="4">Component of the lipopolysaccharide transport and assembly complex.</text>
</comment>
<evidence type="ECO:0000256" key="3">
    <source>
        <dbReference type="ARBA" id="ARBA00022764"/>
    </source>
</evidence>
<evidence type="ECO:0000256" key="5">
    <source>
        <dbReference type="SAM" id="MobiDB-lite"/>
    </source>
</evidence>
<comment type="subcellular location">
    <subcellularLocation>
        <location evidence="4">Periplasm</location>
    </subcellularLocation>
</comment>
<dbReference type="Pfam" id="PF03968">
    <property type="entry name" value="LptD_N"/>
    <property type="match status" value="1"/>
</dbReference>
<dbReference type="GO" id="GO:0001530">
    <property type="term" value="F:lipopolysaccharide binding"/>
    <property type="evidence" value="ECO:0007669"/>
    <property type="project" value="InterPro"/>
</dbReference>
<keyword evidence="1 4" id="KW-0813">Transport</keyword>
<dbReference type="Proteomes" id="UP000295106">
    <property type="component" value="Unassembled WGS sequence"/>
</dbReference>
<dbReference type="EMBL" id="SLXD01000011">
    <property type="protein sequence ID" value="TCP00807.1"/>
    <property type="molecule type" value="Genomic_DNA"/>
</dbReference>
<protein>
    <recommendedName>
        <fullName evidence="4">Lipopolysaccharide export system protein LptA</fullName>
    </recommendedName>
</protein>
<evidence type="ECO:0000256" key="4">
    <source>
        <dbReference type="HAMAP-Rule" id="MF_01914"/>
    </source>
</evidence>
<dbReference type="NCBIfam" id="TIGR03002">
    <property type="entry name" value="outer_YhbN_LptA"/>
    <property type="match status" value="1"/>
</dbReference>
<dbReference type="AlphaFoldDB" id="A0A4R2M8Q2"/>
<sequence precursor="true">MIASFVPKMTPRFPLLRCFAPLVLALLCAAAAAERADRERQMVVEADRPGSVDLQRQVVEFNGNVVITQGTMIIRANRVELRETTDGYRAATAIGMPGHPASYRQKRDGVDEIVEGVADRIEYDGRADTLRFIGNGAVRRLRGAIVADEITGSQIVWDNTAETFSVAGGETTSANPSGRVRAVLSPRADGNAPAPSAPASAAPLAPARTLGGQR</sequence>
<gene>
    <name evidence="4" type="primary">lptA</name>
    <name evidence="7" type="ORF">EV684_11111</name>
</gene>
<dbReference type="GO" id="GO:0015920">
    <property type="term" value="P:lipopolysaccharide transport"/>
    <property type="evidence" value="ECO:0007669"/>
    <property type="project" value="UniProtKB-UniRule"/>
</dbReference>
<proteinExistence type="inferred from homology"/>
<dbReference type="InterPro" id="IPR052037">
    <property type="entry name" value="LPS_export_LptA"/>
</dbReference>
<comment type="similarity">
    <text evidence="4">Belongs to the LptA family.</text>
</comment>
<evidence type="ECO:0000259" key="6">
    <source>
        <dbReference type="Pfam" id="PF03968"/>
    </source>
</evidence>
<reference evidence="7 8" key="1">
    <citation type="submission" date="2019-03" db="EMBL/GenBank/DDBJ databases">
        <title>Genomic Encyclopedia of Type Strains, Phase IV (KMG-IV): sequencing the most valuable type-strain genomes for metagenomic binning, comparative biology and taxonomic classification.</title>
        <authorList>
            <person name="Goeker M."/>
        </authorList>
    </citation>
    <scope>NUCLEOTIDE SEQUENCE [LARGE SCALE GENOMIC DNA]</scope>
    <source>
        <strain evidence="7 8">DSM 1709</strain>
    </source>
</reference>
<dbReference type="HAMAP" id="MF_01914">
    <property type="entry name" value="LPS_assembly_LptA"/>
    <property type="match status" value="1"/>
</dbReference>
<evidence type="ECO:0000256" key="2">
    <source>
        <dbReference type="ARBA" id="ARBA00022729"/>
    </source>
</evidence>
<keyword evidence="2 4" id="KW-0732">Signal</keyword>
<dbReference type="InterPro" id="IPR014340">
    <property type="entry name" value="LptA"/>
</dbReference>
<dbReference type="PANTHER" id="PTHR36504">
    <property type="entry name" value="LIPOPOLYSACCHARIDE EXPORT SYSTEM PROTEIN LPTA"/>
    <property type="match status" value="1"/>
</dbReference>
<dbReference type="PANTHER" id="PTHR36504:SF1">
    <property type="entry name" value="LIPOPOLYSACCHARIDE EXPORT SYSTEM PROTEIN LPTA"/>
    <property type="match status" value="1"/>
</dbReference>
<dbReference type="GO" id="GO:0043165">
    <property type="term" value="P:Gram-negative-bacterium-type cell outer membrane assembly"/>
    <property type="evidence" value="ECO:0007669"/>
    <property type="project" value="UniProtKB-UniRule"/>
</dbReference>
<dbReference type="GO" id="GO:0009279">
    <property type="term" value="C:cell outer membrane"/>
    <property type="evidence" value="ECO:0007669"/>
    <property type="project" value="TreeGrafter"/>
</dbReference>